<keyword evidence="3" id="KW-0732">Signal</keyword>
<evidence type="ECO:0000256" key="2">
    <source>
        <dbReference type="SAM" id="Phobius"/>
    </source>
</evidence>
<reference evidence="7" key="1">
    <citation type="submission" date="2012-12" db="EMBL/GenBank/DDBJ databases">
        <authorList>
            <person name="Hellsten U."/>
            <person name="Grimwood J."/>
            <person name="Chapman J.A."/>
            <person name="Shapiro H."/>
            <person name="Aerts A."/>
            <person name="Otillar R.P."/>
            <person name="Terry A.Y."/>
            <person name="Boore J.L."/>
            <person name="Simakov O."/>
            <person name="Marletaz F."/>
            <person name="Cho S.-J."/>
            <person name="Edsinger-Gonzales E."/>
            <person name="Havlak P."/>
            <person name="Kuo D.-H."/>
            <person name="Larsson T."/>
            <person name="Lv J."/>
            <person name="Arendt D."/>
            <person name="Savage R."/>
            <person name="Osoegawa K."/>
            <person name="de Jong P."/>
            <person name="Lindberg D.R."/>
            <person name="Seaver E.C."/>
            <person name="Weisblat D.A."/>
            <person name="Putnam N.H."/>
            <person name="Grigoriev I.V."/>
            <person name="Rokhsar D.S."/>
        </authorList>
    </citation>
    <scope>NUCLEOTIDE SEQUENCE</scope>
    <source>
        <strain evidence="7">I ESC-2004</strain>
    </source>
</reference>
<feature type="compositionally biased region" description="Polar residues" evidence="1">
    <location>
        <begin position="189"/>
        <end position="230"/>
    </location>
</feature>
<evidence type="ECO:0000259" key="4">
    <source>
        <dbReference type="PROSITE" id="PS50940"/>
    </source>
</evidence>
<protein>
    <recommendedName>
        <fullName evidence="4">Chitin-binding type-2 domain-containing protein</fullName>
    </recommendedName>
</protein>
<dbReference type="HOGENOM" id="CLU_855907_0_0_1"/>
<dbReference type="AlphaFoldDB" id="R7UCD5"/>
<dbReference type="EMBL" id="KB305044">
    <property type="protein sequence ID" value="ELU01423.1"/>
    <property type="molecule type" value="Genomic_DNA"/>
</dbReference>
<feature type="region of interest" description="Disordered" evidence="1">
    <location>
        <begin position="189"/>
        <end position="263"/>
    </location>
</feature>
<proteinExistence type="predicted"/>
<gene>
    <name evidence="5" type="ORF">CAPTEDRAFT_206771</name>
</gene>
<dbReference type="Pfam" id="PF01607">
    <property type="entry name" value="CBM_14"/>
    <property type="match status" value="1"/>
</dbReference>
<name>R7UCD5_CAPTE</name>
<feature type="chain" id="PRO_5008787870" description="Chitin-binding type-2 domain-containing protein" evidence="3">
    <location>
        <begin position="27"/>
        <end position="325"/>
    </location>
</feature>
<feature type="signal peptide" evidence="3">
    <location>
        <begin position="1"/>
        <end position="26"/>
    </location>
</feature>
<dbReference type="InterPro" id="IPR036508">
    <property type="entry name" value="Chitin-bd_dom_sf"/>
</dbReference>
<keyword evidence="2" id="KW-0472">Membrane</keyword>
<feature type="domain" description="Chitin-binding type-2" evidence="4">
    <location>
        <begin position="113"/>
        <end position="168"/>
    </location>
</feature>
<dbReference type="OMA" id="FCQDGIS"/>
<dbReference type="EnsemblMetazoa" id="CapteT206771">
    <property type="protein sequence ID" value="CapteP206771"/>
    <property type="gene ID" value="CapteG206771"/>
</dbReference>
<organism evidence="5">
    <name type="scientific">Capitella teleta</name>
    <name type="common">Polychaete worm</name>
    <dbReference type="NCBI Taxonomy" id="283909"/>
    <lineage>
        <taxon>Eukaryota</taxon>
        <taxon>Metazoa</taxon>
        <taxon>Spiralia</taxon>
        <taxon>Lophotrochozoa</taxon>
        <taxon>Annelida</taxon>
        <taxon>Polychaeta</taxon>
        <taxon>Sedentaria</taxon>
        <taxon>Scolecida</taxon>
        <taxon>Capitellidae</taxon>
        <taxon>Capitella</taxon>
    </lineage>
</organism>
<accession>R7UCD5</accession>
<feature type="domain" description="Chitin-binding type-2" evidence="4">
    <location>
        <begin position="33"/>
        <end position="78"/>
    </location>
</feature>
<reference evidence="5 7" key="2">
    <citation type="journal article" date="2013" name="Nature">
        <title>Insights into bilaterian evolution from three spiralian genomes.</title>
        <authorList>
            <person name="Simakov O."/>
            <person name="Marletaz F."/>
            <person name="Cho S.J."/>
            <person name="Edsinger-Gonzales E."/>
            <person name="Havlak P."/>
            <person name="Hellsten U."/>
            <person name="Kuo D.H."/>
            <person name="Larsson T."/>
            <person name="Lv J."/>
            <person name="Arendt D."/>
            <person name="Savage R."/>
            <person name="Osoegawa K."/>
            <person name="de Jong P."/>
            <person name="Grimwood J."/>
            <person name="Chapman J.A."/>
            <person name="Shapiro H."/>
            <person name="Aerts A."/>
            <person name="Otillar R.P."/>
            <person name="Terry A.Y."/>
            <person name="Boore J.L."/>
            <person name="Grigoriev I.V."/>
            <person name="Lindberg D.R."/>
            <person name="Seaver E.C."/>
            <person name="Weisblat D.A."/>
            <person name="Putnam N.H."/>
            <person name="Rokhsar D.S."/>
        </authorList>
    </citation>
    <scope>NUCLEOTIDE SEQUENCE</scope>
    <source>
        <strain evidence="5 7">I ESC-2004</strain>
    </source>
</reference>
<keyword evidence="2" id="KW-1133">Transmembrane helix</keyword>
<dbReference type="OrthoDB" id="6085431at2759"/>
<evidence type="ECO:0000256" key="3">
    <source>
        <dbReference type="SAM" id="SignalP"/>
    </source>
</evidence>
<evidence type="ECO:0000313" key="5">
    <source>
        <dbReference type="EMBL" id="ELU01423.1"/>
    </source>
</evidence>
<dbReference type="GO" id="GO:0005576">
    <property type="term" value="C:extracellular region"/>
    <property type="evidence" value="ECO:0007669"/>
    <property type="project" value="InterPro"/>
</dbReference>
<dbReference type="PROSITE" id="PS50940">
    <property type="entry name" value="CHIT_BIND_II"/>
    <property type="match status" value="2"/>
</dbReference>
<dbReference type="Gene3D" id="2.170.140.10">
    <property type="entry name" value="Chitin binding domain"/>
    <property type="match status" value="1"/>
</dbReference>
<dbReference type="InterPro" id="IPR002557">
    <property type="entry name" value="Chitin-bd_dom"/>
</dbReference>
<evidence type="ECO:0000313" key="7">
    <source>
        <dbReference type="Proteomes" id="UP000014760"/>
    </source>
</evidence>
<dbReference type="Proteomes" id="UP000014760">
    <property type="component" value="Unassembled WGS sequence"/>
</dbReference>
<keyword evidence="2" id="KW-0812">Transmembrane</keyword>
<evidence type="ECO:0000313" key="6">
    <source>
        <dbReference type="EnsemblMetazoa" id="CapteP206771"/>
    </source>
</evidence>
<dbReference type="SMART" id="SM00494">
    <property type="entry name" value="ChtBD2"/>
    <property type="match status" value="2"/>
</dbReference>
<keyword evidence="7" id="KW-1185">Reference proteome</keyword>
<dbReference type="GO" id="GO:0008061">
    <property type="term" value="F:chitin binding"/>
    <property type="evidence" value="ECO:0007669"/>
    <property type="project" value="InterPro"/>
</dbReference>
<sequence>MKIEMFIESTVLILLLGASRLPLTQAVDPCDLPRYCATGTNTSNPDNCESYLQCVDGSSWIARSCPDTTCFDLNELECVVAPCDCFPACPVYTGPTTEGFTREILTPGLCFDVETCEEGEKFADMSDCEFYFQCIGGIPIRMPCSTGFVFDVFDLDCVQPSNEFNCDYRCITTGPTVPTDAVTTSVWETTGYNTQERTTTAPPSPESTYKATEESSTAADTQTTDFSIQESTSTTNSPPSLSTNSSLPQPHTTTRDDVTDSPDNDDSLVLILVSTVSGVVVFIIIIIIVVACVCSRNSDNIDENVQLTRVKRQSGHTDADSLSSI</sequence>
<dbReference type="EMBL" id="AMQN01009249">
    <property type="status" value="NOT_ANNOTATED_CDS"/>
    <property type="molecule type" value="Genomic_DNA"/>
</dbReference>
<reference evidence="6" key="3">
    <citation type="submission" date="2015-06" db="UniProtKB">
        <authorList>
            <consortium name="EnsemblMetazoa"/>
        </authorList>
    </citation>
    <scope>IDENTIFICATION</scope>
</reference>
<feature type="compositionally biased region" description="Low complexity" evidence="1">
    <location>
        <begin position="231"/>
        <end position="248"/>
    </location>
</feature>
<feature type="transmembrane region" description="Helical" evidence="2">
    <location>
        <begin position="268"/>
        <end position="294"/>
    </location>
</feature>
<evidence type="ECO:0000256" key="1">
    <source>
        <dbReference type="SAM" id="MobiDB-lite"/>
    </source>
</evidence>
<dbReference type="SUPFAM" id="SSF57625">
    <property type="entry name" value="Invertebrate chitin-binding proteins"/>
    <property type="match status" value="2"/>
</dbReference>